<name>A0AAV4G264_9GAST</name>
<organism evidence="1 2">
    <name type="scientific">Elysia marginata</name>
    <dbReference type="NCBI Taxonomy" id="1093978"/>
    <lineage>
        <taxon>Eukaryota</taxon>
        <taxon>Metazoa</taxon>
        <taxon>Spiralia</taxon>
        <taxon>Lophotrochozoa</taxon>
        <taxon>Mollusca</taxon>
        <taxon>Gastropoda</taxon>
        <taxon>Heterobranchia</taxon>
        <taxon>Euthyneura</taxon>
        <taxon>Panpulmonata</taxon>
        <taxon>Sacoglossa</taxon>
        <taxon>Placobranchoidea</taxon>
        <taxon>Plakobranchidae</taxon>
        <taxon>Elysia</taxon>
    </lineage>
</organism>
<reference evidence="1 2" key="1">
    <citation type="journal article" date="2021" name="Elife">
        <title>Chloroplast acquisition without the gene transfer in kleptoplastic sea slugs, Plakobranchus ocellatus.</title>
        <authorList>
            <person name="Maeda T."/>
            <person name="Takahashi S."/>
            <person name="Yoshida T."/>
            <person name="Shimamura S."/>
            <person name="Takaki Y."/>
            <person name="Nagai Y."/>
            <person name="Toyoda A."/>
            <person name="Suzuki Y."/>
            <person name="Arimoto A."/>
            <person name="Ishii H."/>
            <person name="Satoh N."/>
            <person name="Nishiyama T."/>
            <person name="Hasebe M."/>
            <person name="Maruyama T."/>
            <person name="Minagawa J."/>
            <person name="Obokata J."/>
            <person name="Shigenobu S."/>
        </authorList>
    </citation>
    <scope>NUCLEOTIDE SEQUENCE [LARGE SCALE GENOMIC DNA]</scope>
</reference>
<gene>
    <name evidence="1" type="ORF">ElyMa_005854800</name>
</gene>
<accession>A0AAV4G264</accession>
<keyword evidence="2" id="KW-1185">Reference proteome</keyword>
<comment type="caution">
    <text evidence="1">The sequence shown here is derived from an EMBL/GenBank/DDBJ whole genome shotgun (WGS) entry which is preliminary data.</text>
</comment>
<evidence type="ECO:0000313" key="1">
    <source>
        <dbReference type="EMBL" id="GFR78620.1"/>
    </source>
</evidence>
<sequence>MAVGRDEARAMSTACPVNPCLMSNNPVGQQWTVQRVARPDITVSDHIPALVLLTQVSSVLPGDYKIDVTCVPFSEIFTRHWFAQ</sequence>
<dbReference type="AlphaFoldDB" id="A0AAV4G264"/>
<dbReference type="EMBL" id="BMAT01011756">
    <property type="protein sequence ID" value="GFR78620.1"/>
    <property type="molecule type" value="Genomic_DNA"/>
</dbReference>
<evidence type="ECO:0000313" key="2">
    <source>
        <dbReference type="Proteomes" id="UP000762676"/>
    </source>
</evidence>
<protein>
    <submittedName>
        <fullName evidence="1">Uncharacterized protein</fullName>
    </submittedName>
</protein>
<proteinExistence type="predicted"/>
<dbReference type="Proteomes" id="UP000762676">
    <property type="component" value="Unassembled WGS sequence"/>
</dbReference>